<evidence type="ECO:0000313" key="2">
    <source>
        <dbReference type="Proteomes" id="UP000294355"/>
    </source>
</evidence>
<dbReference type="Proteomes" id="UP000294355">
    <property type="component" value="Chromosome"/>
</dbReference>
<dbReference type="EMBL" id="LS999521">
    <property type="protein sequence ID" value="VAX45928.1"/>
    <property type="molecule type" value="Genomic_DNA"/>
</dbReference>
<gene>
    <name evidence="1" type="ORF">AC2117_03145</name>
</gene>
<dbReference type="AlphaFoldDB" id="A0A446ZN59"/>
<proteinExistence type="predicted"/>
<sequence>MLSVRFDCTDLAHVNFVIDNLLCNIKNILTFIYENYLNYKYLTYILEEDNAKYNWSIYLGYSTKNYIKIGLQNLGLSRVTAPPL</sequence>
<reference evidence="1 2" key="1">
    <citation type="submission" date="2018-08" db="EMBL/GenBank/DDBJ databases">
        <authorList>
            <person name="Gonzaga-Molto A."/>
        </authorList>
    </citation>
    <scope>NUCLEOTIDE SEQUENCE [LARGE SCALE GENOMIC DNA]</scope>
    <source>
        <strain evidence="1">Acinetobacter calcoaceticus str. 2117</strain>
    </source>
</reference>
<evidence type="ECO:0000313" key="1">
    <source>
        <dbReference type="EMBL" id="VAX45928.1"/>
    </source>
</evidence>
<name>A0A446ZN59_ACICA</name>
<protein>
    <submittedName>
        <fullName evidence="1">Uncharacterized protein</fullName>
    </submittedName>
</protein>
<accession>A0A446ZN59</accession>
<organism evidence="1 2">
    <name type="scientific">Acinetobacter calcoaceticus</name>
    <dbReference type="NCBI Taxonomy" id="471"/>
    <lineage>
        <taxon>Bacteria</taxon>
        <taxon>Pseudomonadati</taxon>
        <taxon>Pseudomonadota</taxon>
        <taxon>Gammaproteobacteria</taxon>
        <taxon>Moraxellales</taxon>
        <taxon>Moraxellaceae</taxon>
        <taxon>Acinetobacter</taxon>
        <taxon>Acinetobacter calcoaceticus/baumannii complex</taxon>
    </lineage>
</organism>